<dbReference type="AlphaFoldDB" id="A6J2A2"/>
<sequence>MKFGVSDHGPRMELSEEILSAWEKTPRNQDKRLVVSVSSKPQNCSWIMLSCPTQV</sequence>
<dbReference type="Proteomes" id="UP000234681">
    <property type="component" value="Chromosome 12"/>
</dbReference>
<proteinExistence type="predicted"/>
<gene>
    <name evidence="1" type="ORF">rCG_21555</name>
</gene>
<evidence type="ECO:0000313" key="2">
    <source>
        <dbReference type="Proteomes" id="UP000234681"/>
    </source>
</evidence>
<reference evidence="1 2" key="1">
    <citation type="submission" date="2005-07" db="EMBL/GenBank/DDBJ databases">
        <authorList>
            <person name="Mural R.J."/>
            <person name="Li P.W."/>
            <person name="Adams M.D."/>
            <person name="Amanatides P.G."/>
            <person name="Baden-Tillson H."/>
            <person name="Barnstead M."/>
            <person name="Chin S.H."/>
            <person name="Dew I."/>
            <person name="Evans C.A."/>
            <person name="Ferriera S."/>
            <person name="Flanigan M."/>
            <person name="Fosler C."/>
            <person name="Glodek A."/>
            <person name="Gu Z."/>
            <person name="Holt R.A."/>
            <person name="Jennings D."/>
            <person name="Kraft C.L."/>
            <person name="Lu F."/>
            <person name="Nguyen T."/>
            <person name="Nusskern D.R."/>
            <person name="Pfannkoch C.M."/>
            <person name="Sitter C."/>
            <person name="Sutton G.G."/>
            <person name="Venter J.C."/>
            <person name="Wang Z."/>
            <person name="Woodage T."/>
            <person name="Zheng X.H."/>
            <person name="Zhong F."/>
        </authorList>
    </citation>
    <scope>NUCLEOTIDE SEQUENCE [LARGE SCALE GENOMIC DNA]</scope>
    <source>
        <strain>BN</strain>
        <strain evidence="2">Sprague-Dawley</strain>
    </source>
</reference>
<accession>A6J2A2</accession>
<name>A6J2A2_RAT</name>
<dbReference type="EMBL" id="CH473973">
    <property type="protein sequence ID" value="EDM14042.1"/>
    <property type="molecule type" value="Genomic_DNA"/>
</dbReference>
<protein>
    <submittedName>
        <fullName evidence="1">RCG21555, isoform CRA_b</fullName>
    </submittedName>
</protein>
<organism evidence="1 2">
    <name type="scientific">Rattus norvegicus</name>
    <name type="common">Rat</name>
    <dbReference type="NCBI Taxonomy" id="10116"/>
    <lineage>
        <taxon>Eukaryota</taxon>
        <taxon>Metazoa</taxon>
        <taxon>Chordata</taxon>
        <taxon>Craniata</taxon>
        <taxon>Vertebrata</taxon>
        <taxon>Euteleostomi</taxon>
        <taxon>Mammalia</taxon>
        <taxon>Eutheria</taxon>
        <taxon>Euarchontoglires</taxon>
        <taxon>Glires</taxon>
        <taxon>Rodentia</taxon>
        <taxon>Myomorpha</taxon>
        <taxon>Muroidea</taxon>
        <taxon>Muridae</taxon>
        <taxon>Murinae</taxon>
        <taxon>Rattus</taxon>
    </lineage>
</organism>
<evidence type="ECO:0000313" key="1">
    <source>
        <dbReference type="EMBL" id="EDM14042.1"/>
    </source>
</evidence>